<evidence type="ECO:0000313" key="2">
    <source>
        <dbReference type="Proteomes" id="UP000176284"/>
    </source>
</evidence>
<dbReference type="InterPro" id="IPR005883">
    <property type="entry name" value="PilM"/>
</dbReference>
<dbReference type="Proteomes" id="UP000176284">
    <property type="component" value="Unassembled WGS sequence"/>
</dbReference>
<comment type="caution">
    <text evidence="1">The sequence shown here is derived from an EMBL/GenBank/DDBJ whole genome shotgun (WGS) entry which is preliminary data.</text>
</comment>
<proteinExistence type="predicted"/>
<name>A0A1G1ZT12_9BACT</name>
<gene>
    <name evidence="1" type="ORF">A3H63_00480</name>
</gene>
<dbReference type="Gene3D" id="3.30.420.40">
    <property type="match status" value="2"/>
</dbReference>
<dbReference type="NCBIfam" id="TIGR01175">
    <property type="entry name" value="pilM"/>
    <property type="match status" value="1"/>
</dbReference>
<dbReference type="PANTHER" id="PTHR32432">
    <property type="entry name" value="CELL DIVISION PROTEIN FTSA-RELATED"/>
    <property type="match status" value="1"/>
</dbReference>
<dbReference type="PIRSF" id="PIRSF019169">
    <property type="entry name" value="PilM"/>
    <property type="match status" value="1"/>
</dbReference>
<dbReference type="EMBL" id="MHJM01000015">
    <property type="protein sequence ID" value="OGY67873.1"/>
    <property type="molecule type" value="Genomic_DNA"/>
</dbReference>
<evidence type="ECO:0008006" key="3">
    <source>
        <dbReference type="Google" id="ProtNLM"/>
    </source>
</evidence>
<sequence length="332" mass="36357">MELRKTQALPELVNYGLLESYGHLERLNDAIQTSTLKVQDEATSKLLKIMLKNSGVSTKDVVAAVPAFSAFVTLLEMPMMSEKDTSKTMQFQAKQYIPLPISAVAIDWVKLGEHTDAKGNKVQQVLLVSIPNEHIQKYKNIFSQAGLNLIALEVEGMSIARALTTGIAKTTLIIDIGSRSTSIVIARDGFLRFAGQTDFAGGSLTQTISAGLNIRVRRAEDLKKQRGLKGTGGEYELSTLMLPILDVIINEVRRVKDNYEKEYNDTVAQIMVSGGGANLLGILPYIQEQLNLPVLKANPFLRVQYGSDIEPLVAELGPEFSVAIGLGIKSFY</sequence>
<dbReference type="SUPFAM" id="SSF53067">
    <property type="entry name" value="Actin-like ATPase domain"/>
    <property type="match status" value="2"/>
</dbReference>
<evidence type="ECO:0000313" key="1">
    <source>
        <dbReference type="EMBL" id="OGY67873.1"/>
    </source>
</evidence>
<accession>A0A1G1ZT12</accession>
<dbReference type="InterPro" id="IPR043129">
    <property type="entry name" value="ATPase_NBD"/>
</dbReference>
<dbReference type="InterPro" id="IPR050696">
    <property type="entry name" value="FtsA/MreB"/>
</dbReference>
<dbReference type="Gene3D" id="3.30.1490.300">
    <property type="match status" value="1"/>
</dbReference>
<dbReference type="CDD" id="cd24049">
    <property type="entry name" value="ASKHA_NBD_PilM"/>
    <property type="match status" value="1"/>
</dbReference>
<organism evidence="1 2">
    <name type="scientific">Candidatus Harrisonbacteria bacterium RIFCSPLOWO2_02_FULL_45_10c</name>
    <dbReference type="NCBI Taxonomy" id="1798410"/>
    <lineage>
        <taxon>Bacteria</taxon>
        <taxon>Candidatus Harrisoniibacteriota</taxon>
    </lineage>
</organism>
<dbReference type="PANTHER" id="PTHR32432:SF3">
    <property type="entry name" value="ETHANOLAMINE UTILIZATION PROTEIN EUTJ"/>
    <property type="match status" value="1"/>
</dbReference>
<reference evidence="1 2" key="1">
    <citation type="journal article" date="2016" name="Nat. Commun.">
        <title>Thousands of microbial genomes shed light on interconnected biogeochemical processes in an aquifer system.</title>
        <authorList>
            <person name="Anantharaman K."/>
            <person name="Brown C.T."/>
            <person name="Hug L.A."/>
            <person name="Sharon I."/>
            <person name="Castelle C.J."/>
            <person name="Probst A.J."/>
            <person name="Thomas B.C."/>
            <person name="Singh A."/>
            <person name="Wilkins M.J."/>
            <person name="Karaoz U."/>
            <person name="Brodie E.L."/>
            <person name="Williams K.H."/>
            <person name="Hubbard S.S."/>
            <person name="Banfield J.F."/>
        </authorList>
    </citation>
    <scope>NUCLEOTIDE SEQUENCE [LARGE SCALE GENOMIC DNA]</scope>
</reference>
<protein>
    <recommendedName>
        <fullName evidence="3">SHS2 domain-containing protein</fullName>
    </recommendedName>
</protein>
<dbReference type="Pfam" id="PF11104">
    <property type="entry name" value="PilM_2"/>
    <property type="match status" value="1"/>
</dbReference>
<dbReference type="STRING" id="1798410.A3H63_00480"/>
<dbReference type="AlphaFoldDB" id="A0A1G1ZT12"/>